<reference evidence="2 3" key="1">
    <citation type="submission" date="2018-11" db="EMBL/GenBank/DDBJ databases">
        <title>Genome sequence of Saitozyma podzolica DSM 27192.</title>
        <authorList>
            <person name="Aliyu H."/>
            <person name="Gorte O."/>
            <person name="Ochsenreither K."/>
        </authorList>
    </citation>
    <scope>NUCLEOTIDE SEQUENCE [LARGE SCALE GENOMIC DNA]</scope>
    <source>
        <strain evidence="2 3">DSM 27192</strain>
    </source>
</reference>
<evidence type="ECO:0000313" key="3">
    <source>
        <dbReference type="Proteomes" id="UP000279259"/>
    </source>
</evidence>
<proteinExistence type="predicted"/>
<comment type="caution">
    <text evidence="2">The sequence shown here is derived from an EMBL/GenBank/DDBJ whole genome shotgun (WGS) entry which is preliminary data.</text>
</comment>
<dbReference type="OrthoDB" id="10567010at2759"/>
<gene>
    <name evidence="2" type="ORF">EHS25_003865</name>
</gene>
<sequence length="227" mass="25481">MATLPTIPDSQRSRTWTVTFPVDLKWIADDPLYAQIRESYGNQFSDANVQRWAILPQSHALARRFAATPRTLPLTLCTQPLGISGVQGFNDWEVSVDGTERAPVDVTPTSPRHEFDEVAWDVMRELTKDHSDTDVIGEKRNTPYLYERQKATEEWVVPLQGLTTRSRSAAQADEQLFRIPPSERTAMSSEAGSSRVKKEEDGDEVKTENQSGASTDQVTIKTEEQDG</sequence>
<evidence type="ECO:0000256" key="1">
    <source>
        <dbReference type="SAM" id="MobiDB-lite"/>
    </source>
</evidence>
<feature type="region of interest" description="Disordered" evidence="1">
    <location>
        <begin position="165"/>
        <end position="227"/>
    </location>
</feature>
<dbReference type="EMBL" id="RSCD01000019">
    <property type="protein sequence ID" value="RSH85724.1"/>
    <property type="molecule type" value="Genomic_DNA"/>
</dbReference>
<accession>A0A427Y3R5</accession>
<feature type="compositionally biased region" description="Basic and acidic residues" evidence="1">
    <location>
        <begin position="196"/>
        <end position="207"/>
    </location>
</feature>
<dbReference type="Proteomes" id="UP000279259">
    <property type="component" value="Unassembled WGS sequence"/>
</dbReference>
<keyword evidence="3" id="KW-1185">Reference proteome</keyword>
<feature type="compositionally biased region" description="Polar residues" evidence="1">
    <location>
        <begin position="208"/>
        <end position="220"/>
    </location>
</feature>
<dbReference type="AlphaFoldDB" id="A0A427Y3R5"/>
<organism evidence="2 3">
    <name type="scientific">Saitozyma podzolica</name>
    <dbReference type="NCBI Taxonomy" id="1890683"/>
    <lineage>
        <taxon>Eukaryota</taxon>
        <taxon>Fungi</taxon>
        <taxon>Dikarya</taxon>
        <taxon>Basidiomycota</taxon>
        <taxon>Agaricomycotina</taxon>
        <taxon>Tremellomycetes</taxon>
        <taxon>Tremellales</taxon>
        <taxon>Trimorphomycetaceae</taxon>
        <taxon>Saitozyma</taxon>
    </lineage>
</organism>
<name>A0A427Y3R5_9TREE</name>
<evidence type="ECO:0000313" key="2">
    <source>
        <dbReference type="EMBL" id="RSH85724.1"/>
    </source>
</evidence>
<protein>
    <submittedName>
        <fullName evidence="2">Uncharacterized protein</fullName>
    </submittedName>
</protein>